<reference evidence="2" key="1">
    <citation type="submission" date="2017-08" db="EMBL/GenBank/DDBJ databases">
        <authorList>
            <person name="Polle J.E."/>
            <person name="Barry K."/>
            <person name="Cushman J."/>
            <person name="Schmutz J."/>
            <person name="Tran D."/>
            <person name="Hathwaick L.T."/>
            <person name="Yim W.C."/>
            <person name="Jenkins J."/>
            <person name="Mckie-Krisberg Z.M."/>
            <person name="Prochnik S."/>
            <person name="Lindquist E."/>
            <person name="Dockter R.B."/>
            <person name="Adam C."/>
            <person name="Molina H."/>
            <person name="Bunkerborg J."/>
            <person name="Jin E."/>
            <person name="Buchheim M."/>
            <person name="Magnuson J."/>
        </authorList>
    </citation>
    <scope>NUCLEOTIDE SEQUENCE</scope>
    <source>
        <strain evidence="2">CCAP 19/18</strain>
    </source>
</reference>
<sequence>MSMFKNGWACVHQLRDYVVTIITWEQSHSWQLRRGAVAWEQSNGEASTQGSHHTGEQSHENHQTWAITLGINDTGAILWRSKDKQEQHLCRH</sequence>
<feature type="compositionally biased region" description="Polar residues" evidence="1">
    <location>
        <begin position="41"/>
        <end position="52"/>
    </location>
</feature>
<protein>
    <recommendedName>
        <fullName evidence="4">Encoded protein</fullName>
    </recommendedName>
</protein>
<feature type="compositionally biased region" description="Basic and acidic residues" evidence="1">
    <location>
        <begin position="53"/>
        <end position="62"/>
    </location>
</feature>
<feature type="region of interest" description="Disordered" evidence="1">
    <location>
        <begin position="41"/>
        <end position="62"/>
    </location>
</feature>
<evidence type="ECO:0000313" key="3">
    <source>
        <dbReference type="Proteomes" id="UP000815325"/>
    </source>
</evidence>
<gene>
    <name evidence="2" type="ORF">DUNSADRAFT_6058</name>
</gene>
<name>A0ABQ7GP08_DUNSA</name>
<proteinExistence type="predicted"/>
<comment type="caution">
    <text evidence="2">The sequence shown here is derived from an EMBL/GenBank/DDBJ whole genome shotgun (WGS) entry which is preliminary data.</text>
</comment>
<dbReference type="Proteomes" id="UP000815325">
    <property type="component" value="Unassembled WGS sequence"/>
</dbReference>
<dbReference type="EMBL" id="MU069664">
    <property type="protein sequence ID" value="KAF5836332.1"/>
    <property type="molecule type" value="Genomic_DNA"/>
</dbReference>
<keyword evidence="3" id="KW-1185">Reference proteome</keyword>
<evidence type="ECO:0008006" key="4">
    <source>
        <dbReference type="Google" id="ProtNLM"/>
    </source>
</evidence>
<organism evidence="2 3">
    <name type="scientific">Dunaliella salina</name>
    <name type="common">Green alga</name>
    <name type="synonym">Protococcus salinus</name>
    <dbReference type="NCBI Taxonomy" id="3046"/>
    <lineage>
        <taxon>Eukaryota</taxon>
        <taxon>Viridiplantae</taxon>
        <taxon>Chlorophyta</taxon>
        <taxon>core chlorophytes</taxon>
        <taxon>Chlorophyceae</taxon>
        <taxon>CS clade</taxon>
        <taxon>Chlamydomonadales</taxon>
        <taxon>Dunaliellaceae</taxon>
        <taxon>Dunaliella</taxon>
    </lineage>
</organism>
<accession>A0ABQ7GP08</accession>
<evidence type="ECO:0000256" key="1">
    <source>
        <dbReference type="SAM" id="MobiDB-lite"/>
    </source>
</evidence>
<evidence type="ECO:0000313" key="2">
    <source>
        <dbReference type="EMBL" id="KAF5836332.1"/>
    </source>
</evidence>